<evidence type="ECO:0000313" key="2">
    <source>
        <dbReference type="EMBL" id="CAL8111382.1"/>
    </source>
</evidence>
<keyword evidence="1" id="KW-0732">Signal</keyword>
<feature type="signal peptide" evidence="1">
    <location>
        <begin position="1"/>
        <end position="18"/>
    </location>
</feature>
<feature type="chain" id="PRO_5046809958" description="Lipocalin/cytosolic fatty-acid binding domain-containing protein" evidence="1">
    <location>
        <begin position="19"/>
        <end position="202"/>
    </location>
</feature>
<dbReference type="EMBL" id="CAXLJM020000046">
    <property type="protein sequence ID" value="CAL8111382.1"/>
    <property type="molecule type" value="Genomic_DNA"/>
</dbReference>
<evidence type="ECO:0000313" key="3">
    <source>
        <dbReference type="Proteomes" id="UP001642540"/>
    </source>
</evidence>
<sequence length="202" mass="22309">MWPSAIVALFCMASAIQGLELNSTKGQPCFNISMPKTPILDENWALSVGPFYYPIVSTIDLYLASVDLLQKDPKDVSIATIYYDSCLTWYINSNGTISLKGFNELTREYKQNSLGDNPDEYTFVAVGGNQNLYAGTAYTTLTDNKTFFFTATCFKNGQMAFGVGSTTPSLPEKTRKMILDHAVSLGFNVEDITGLKYETCKS</sequence>
<reference evidence="2 3" key="1">
    <citation type="submission" date="2024-08" db="EMBL/GenBank/DDBJ databases">
        <authorList>
            <person name="Cucini C."/>
            <person name="Frati F."/>
        </authorList>
    </citation>
    <scope>NUCLEOTIDE SEQUENCE [LARGE SCALE GENOMIC DNA]</scope>
</reference>
<proteinExistence type="predicted"/>
<name>A0ABP1QT15_9HEXA</name>
<protein>
    <recommendedName>
        <fullName evidence="4">Lipocalin/cytosolic fatty-acid binding domain-containing protein</fullName>
    </recommendedName>
</protein>
<evidence type="ECO:0008006" key="4">
    <source>
        <dbReference type="Google" id="ProtNLM"/>
    </source>
</evidence>
<dbReference type="Proteomes" id="UP001642540">
    <property type="component" value="Unassembled WGS sequence"/>
</dbReference>
<accession>A0ABP1QT15</accession>
<gene>
    <name evidence="2" type="ORF">ODALV1_LOCUS14986</name>
</gene>
<evidence type="ECO:0000256" key="1">
    <source>
        <dbReference type="SAM" id="SignalP"/>
    </source>
</evidence>
<keyword evidence="3" id="KW-1185">Reference proteome</keyword>
<organism evidence="2 3">
    <name type="scientific">Orchesella dallaii</name>
    <dbReference type="NCBI Taxonomy" id="48710"/>
    <lineage>
        <taxon>Eukaryota</taxon>
        <taxon>Metazoa</taxon>
        <taxon>Ecdysozoa</taxon>
        <taxon>Arthropoda</taxon>
        <taxon>Hexapoda</taxon>
        <taxon>Collembola</taxon>
        <taxon>Entomobryomorpha</taxon>
        <taxon>Entomobryoidea</taxon>
        <taxon>Orchesellidae</taxon>
        <taxon>Orchesellinae</taxon>
        <taxon>Orchesella</taxon>
    </lineage>
</organism>
<comment type="caution">
    <text evidence="2">The sequence shown here is derived from an EMBL/GenBank/DDBJ whole genome shotgun (WGS) entry which is preliminary data.</text>
</comment>